<evidence type="ECO:0000313" key="3">
    <source>
        <dbReference type="Proteomes" id="UP001152484"/>
    </source>
</evidence>
<dbReference type="OrthoDB" id="1751726at2759"/>
<dbReference type="EMBL" id="CAMAPE010000029">
    <property type="protein sequence ID" value="CAH9092574.1"/>
    <property type="molecule type" value="Genomic_DNA"/>
</dbReference>
<dbReference type="AlphaFoldDB" id="A0A9P0ZA56"/>
<organism evidence="2 3">
    <name type="scientific">Cuscuta europaea</name>
    <name type="common">European dodder</name>
    <dbReference type="NCBI Taxonomy" id="41803"/>
    <lineage>
        <taxon>Eukaryota</taxon>
        <taxon>Viridiplantae</taxon>
        <taxon>Streptophyta</taxon>
        <taxon>Embryophyta</taxon>
        <taxon>Tracheophyta</taxon>
        <taxon>Spermatophyta</taxon>
        <taxon>Magnoliopsida</taxon>
        <taxon>eudicotyledons</taxon>
        <taxon>Gunneridae</taxon>
        <taxon>Pentapetalae</taxon>
        <taxon>asterids</taxon>
        <taxon>lamiids</taxon>
        <taxon>Solanales</taxon>
        <taxon>Convolvulaceae</taxon>
        <taxon>Cuscuteae</taxon>
        <taxon>Cuscuta</taxon>
        <taxon>Cuscuta subgen. Cuscuta</taxon>
    </lineage>
</organism>
<dbReference type="Proteomes" id="UP001152484">
    <property type="component" value="Unassembled WGS sequence"/>
</dbReference>
<reference evidence="2" key="1">
    <citation type="submission" date="2022-07" db="EMBL/GenBank/DDBJ databases">
        <authorList>
            <person name="Macas J."/>
            <person name="Novak P."/>
            <person name="Neumann P."/>
        </authorList>
    </citation>
    <scope>NUCLEOTIDE SEQUENCE</scope>
</reference>
<keyword evidence="3" id="KW-1185">Reference proteome</keyword>
<dbReference type="InterPro" id="IPR005162">
    <property type="entry name" value="Retrotrans_gag_dom"/>
</dbReference>
<feature type="domain" description="Retrotransposon gag" evidence="1">
    <location>
        <begin position="154"/>
        <end position="217"/>
    </location>
</feature>
<sequence length="268" mass="29277">MMRSQIDRLTEMVAKQTRMNQTLEEHGMRLAEIAASLAALTKALIPPVTTETSLDTVGSTTISAHSSDRQSCNVTSSLAAITEALALPAVEEHATAVASLDAAAATSSFGIRRCSTILTMLPSFNGEELISWVDRDEQHFELNCTPPGKKVSAVVVAMEGPALYWLTWLRAQKPVMSWDELTQALVTRFDSRFKGNCFKRLPGGKQTGTVEEYISIFPKDIGQPPGTNVSRFPDFNLEDTVILKEDGLIENGQSMGRDRAWAYFCGSG</sequence>
<proteinExistence type="predicted"/>
<evidence type="ECO:0000259" key="1">
    <source>
        <dbReference type="Pfam" id="PF03732"/>
    </source>
</evidence>
<gene>
    <name evidence="2" type="ORF">CEURO_LOCUS12006</name>
</gene>
<name>A0A9P0ZA56_CUSEU</name>
<protein>
    <recommendedName>
        <fullName evidence="1">Retrotransposon gag domain-containing protein</fullName>
    </recommendedName>
</protein>
<dbReference type="Pfam" id="PF03732">
    <property type="entry name" value="Retrotrans_gag"/>
    <property type="match status" value="1"/>
</dbReference>
<comment type="caution">
    <text evidence="2">The sequence shown here is derived from an EMBL/GenBank/DDBJ whole genome shotgun (WGS) entry which is preliminary data.</text>
</comment>
<accession>A0A9P0ZA56</accession>
<evidence type="ECO:0000313" key="2">
    <source>
        <dbReference type="EMBL" id="CAH9092574.1"/>
    </source>
</evidence>